<dbReference type="PANTHER" id="PTHR45959">
    <property type="entry name" value="BHLH TRANSCRIPTION FACTOR"/>
    <property type="match status" value="1"/>
</dbReference>
<organism evidence="8 9">
    <name type="scientific">Spinacia oleracea</name>
    <name type="common">Spinach</name>
    <dbReference type="NCBI Taxonomy" id="3562"/>
    <lineage>
        <taxon>Eukaryota</taxon>
        <taxon>Viridiplantae</taxon>
        <taxon>Streptophyta</taxon>
        <taxon>Embryophyta</taxon>
        <taxon>Tracheophyta</taxon>
        <taxon>Spermatophyta</taxon>
        <taxon>Magnoliopsida</taxon>
        <taxon>eudicotyledons</taxon>
        <taxon>Gunneridae</taxon>
        <taxon>Pentapetalae</taxon>
        <taxon>Caryophyllales</taxon>
        <taxon>Chenopodiaceae</taxon>
        <taxon>Chenopodioideae</taxon>
        <taxon>Anserineae</taxon>
        <taxon>Spinacia</taxon>
    </lineage>
</organism>
<evidence type="ECO:0000256" key="2">
    <source>
        <dbReference type="ARBA" id="ARBA00023015"/>
    </source>
</evidence>
<dbReference type="RefSeq" id="XP_056696915.1">
    <property type="nucleotide sequence ID" value="XM_056840937.1"/>
</dbReference>
<evidence type="ECO:0000313" key="8">
    <source>
        <dbReference type="Proteomes" id="UP000813463"/>
    </source>
</evidence>
<feature type="region of interest" description="Disordered" evidence="5">
    <location>
        <begin position="87"/>
        <end position="149"/>
    </location>
</feature>
<feature type="compositionally biased region" description="Gly residues" evidence="5">
    <location>
        <begin position="221"/>
        <end position="238"/>
    </location>
</feature>
<keyword evidence="4" id="KW-0539">Nucleus</keyword>
<sequence length="327" mass="36423">MNKKAKFSLRTILLLSCSIFSKGKKMETMEAWIAELEIDVDPIFSNPYHQSDTMDEQLLAVTSDTASPQEDFDCDLIEQFILSPPHHHLSDFNDDDNNNDDDNDGVSFNVQESPPLMKQKKETKKKKKKEAVSSGSTKKRRHPRQVQDHIMAERKRRELLSQLFISLSAIVPGLKKIDKTTVLGEAIKHMRQLQEKVKVLEEIAAKRIVESVVTDYSASGGSNGGGGSGDSGDSGDGGYSDRSPPAIEVKTTSNTVLLRICCDKHNGLLTKLFTELEKHHYLSITNLTVIPFSSFALEVTIVAQMEDGFNRNVNDFVTILQSALRSP</sequence>
<evidence type="ECO:0000256" key="4">
    <source>
        <dbReference type="ARBA" id="ARBA00023242"/>
    </source>
</evidence>
<keyword evidence="8" id="KW-1185">Reference proteome</keyword>
<keyword evidence="3" id="KW-0804">Transcription</keyword>
<dbReference type="InterPro" id="IPR011598">
    <property type="entry name" value="bHLH_dom"/>
</dbReference>
<gene>
    <name evidence="9" type="primary">LOC110792425</name>
</gene>
<reference evidence="9" key="2">
    <citation type="submission" date="2025-08" db="UniProtKB">
        <authorList>
            <consortium name="RefSeq"/>
        </authorList>
    </citation>
    <scope>IDENTIFICATION</scope>
    <source>
        <tissue evidence="9">Leaf</tissue>
    </source>
</reference>
<dbReference type="SUPFAM" id="SSF47459">
    <property type="entry name" value="HLH, helix-loop-helix DNA-binding domain"/>
    <property type="match status" value="1"/>
</dbReference>
<reference evidence="8" key="1">
    <citation type="journal article" date="2021" name="Nat. Commun.">
        <title>Genomic analyses provide insights into spinach domestication and the genetic basis of agronomic traits.</title>
        <authorList>
            <person name="Cai X."/>
            <person name="Sun X."/>
            <person name="Xu C."/>
            <person name="Sun H."/>
            <person name="Wang X."/>
            <person name="Ge C."/>
            <person name="Zhang Z."/>
            <person name="Wang Q."/>
            <person name="Fei Z."/>
            <person name="Jiao C."/>
            <person name="Wang Q."/>
        </authorList>
    </citation>
    <scope>NUCLEOTIDE SEQUENCE [LARGE SCALE GENOMIC DNA]</scope>
    <source>
        <strain evidence="8">cv. Varoflay</strain>
    </source>
</reference>
<feature type="compositionally biased region" description="Acidic residues" evidence="5">
    <location>
        <begin position="92"/>
        <end position="104"/>
    </location>
</feature>
<feature type="domain" description="BHLH" evidence="7">
    <location>
        <begin position="144"/>
        <end position="193"/>
    </location>
</feature>
<dbReference type="InterPro" id="IPR036638">
    <property type="entry name" value="HLH_DNA-bd_sf"/>
</dbReference>
<evidence type="ECO:0000313" key="9">
    <source>
        <dbReference type="RefSeq" id="XP_056696915.1"/>
    </source>
</evidence>
<proteinExistence type="predicted"/>
<dbReference type="SMART" id="SM00353">
    <property type="entry name" value="HLH"/>
    <property type="match status" value="1"/>
</dbReference>
<protein>
    <submittedName>
        <fullName evidence="9">Transcription factor bHLH18</fullName>
    </submittedName>
</protein>
<feature type="region of interest" description="Disordered" evidence="5">
    <location>
        <begin position="216"/>
        <end position="245"/>
    </location>
</feature>
<dbReference type="Pfam" id="PF00010">
    <property type="entry name" value="HLH"/>
    <property type="match status" value="1"/>
</dbReference>
<name>A0ABM3RMR4_SPIOL</name>
<dbReference type="PANTHER" id="PTHR45959:SF2">
    <property type="entry name" value="BHLH TRANSCRIPTION FACTOR"/>
    <property type="match status" value="1"/>
</dbReference>
<accession>A0ABM3RMR4</accession>
<evidence type="ECO:0000256" key="3">
    <source>
        <dbReference type="ARBA" id="ARBA00023163"/>
    </source>
</evidence>
<evidence type="ECO:0000259" key="7">
    <source>
        <dbReference type="PROSITE" id="PS50888"/>
    </source>
</evidence>
<evidence type="ECO:0000256" key="1">
    <source>
        <dbReference type="ARBA" id="ARBA00004123"/>
    </source>
</evidence>
<dbReference type="Gene3D" id="4.10.280.10">
    <property type="entry name" value="Helix-loop-helix DNA-binding domain"/>
    <property type="match status" value="1"/>
</dbReference>
<feature type="chain" id="PRO_5045389392" evidence="6">
    <location>
        <begin position="24"/>
        <end position="327"/>
    </location>
</feature>
<evidence type="ECO:0000256" key="6">
    <source>
        <dbReference type="SAM" id="SignalP"/>
    </source>
</evidence>
<evidence type="ECO:0000256" key="5">
    <source>
        <dbReference type="SAM" id="MobiDB-lite"/>
    </source>
</evidence>
<comment type="subcellular location">
    <subcellularLocation>
        <location evidence="1">Nucleus</location>
    </subcellularLocation>
</comment>
<dbReference type="InterPro" id="IPR052610">
    <property type="entry name" value="bHLH_transcription_regulator"/>
</dbReference>
<dbReference type="GeneID" id="110792425"/>
<dbReference type="PROSITE" id="PS50888">
    <property type="entry name" value="BHLH"/>
    <property type="match status" value="1"/>
</dbReference>
<dbReference type="Proteomes" id="UP000813463">
    <property type="component" value="Chromosome 3"/>
</dbReference>
<keyword evidence="2" id="KW-0805">Transcription regulation</keyword>
<keyword evidence="6" id="KW-0732">Signal</keyword>
<feature type="signal peptide" evidence="6">
    <location>
        <begin position="1"/>
        <end position="23"/>
    </location>
</feature>